<dbReference type="EMBL" id="BPRE01000017">
    <property type="protein sequence ID" value="GJE77824.1"/>
    <property type="molecule type" value="Genomic_DNA"/>
</dbReference>
<dbReference type="Proteomes" id="UP001055093">
    <property type="component" value="Unassembled WGS sequence"/>
</dbReference>
<organism evidence="2 3">
    <name type="scientific">Methylorubrum suomiense</name>
    <dbReference type="NCBI Taxonomy" id="144191"/>
    <lineage>
        <taxon>Bacteria</taxon>
        <taxon>Pseudomonadati</taxon>
        <taxon>Pseudomonadota</taxon>
        <taxon>Alphaproteobacteria</taxon>
        <taxon>Hyphomicrobiales</taxon>
        <taxon>Methylobacteriaceae</taxon>
        <taxon>Methylorubrum</taxon>
    </lineage>
</organism>
<name>A0ABQ4V151_9HYPH</name>
<protein>
    <submittedName>
        <fullName evidence="2">Uncharacterized protein</fullName>
    </submittedName>
</protein>
<reference evidence="2" key="2">
    <citation type="submission" date="2021-08" db="EMBL/GenBank/DDBJ databases">
        <authorList>
            <person name="Tani A."/>
            <person name="Ola A."/>
            <person name="Ogura Y."/>
            <person name="Katsura K."/>
            <person name="Hayashi T."/>
        </authorList>
    </citation>
    <scope>NUCLEOTIDE SEQUENCE</scope>
    <source>
        <strain evidence="2">DSM 14458</strain>
    </source>
</reference>
<accession>A0ABQ4V151</accession>
<reference evidence="2" key="1">
    <citation type="journal article" date="2021" name="Front. Microbiol.">
        <title>Comprehensive Comparative Genomics and Phenotyping of Methylobacterium Species.</title>
        <authorList>
            <person name="Alessa O."/>
            <person name="Ogura Y."/>
            <person name="Fujitani Y."/>
            <person name="Takami H."/>
            <person name="Hayashi T."/>
            <person name="Sahin N."/>
            <person name="Tani A."/>
        </authorList>
    </citation>
    <scope>NUCLEOTIDE SEQUENCE</scope>
    <source>
        <strain evidence="2">DSM 14458</strain>
    </source>
</reference>
<keyword evidence="3" id="KW-1185">Reference proteome</keyword>
<dbReference type="RefSeq" id="WP_238308567.1">
    <property type="nucleotide sequence ID" value="NZ_BPRE01000017.1"/>
</dbReference>
<gene>
    <name evidence="2" type="ORF">BGCPKDLD_4431</name>
</gene>
<evidence type="ECO:0000313" key="2">
    <source>
        <dbReference type="EMBL" id="GJE77824.1"/>
    </source>
</evidence>
<evidence type="ECO:0000256" key="1">
    <source>
        <dbReference type="SAM" id="MobiDB-lite"/>
    </source>
</evidence>
<comment type="caution">
    <text evidence="2">The sequence shown here is derived from an EMBL/GenBank/DDBJ whole genome shotgun (WGS) entry which is preliminary data.</text>
</comment>
<feature type="region of interest" description="Disordered" evidence="1">
    <location>
        <begin position="68"/>
        <end position="89"/>
    </location>
</feature>
<sequence length="89" mass="8969">MTGKPNTPRHSSATTWWGAGTTGRSIAIVVAAIRPLSGASPARISASEAPDQFATSATRVQAAKIASTTLATGPARPGSAARRLRVADG</sequence>
<evidence type="ECO:0000313" key="3">
    <source>
        <dbReference type="Proteomes" id="UP001055093"/>
    </source>
</evidence>
<proteinExistence type="predicted"/>